<feature type="transmembrane region" description="Helical" evidence="5">
    <location>
        <begin position="331"/>
        <end position="352"/>
    </location>
</feature>
<dbReference type="PANTHER" id="PTHR11785">
    <property type="entry name" value="AMINO ACID TRANSPORTER"/>
    <property type="match status" value="1"/>
</dbReference>
<evidence type="ECO:0000256" key="5">
    <source>
        <dbReference type="SAM" id="Phobius"/>
    </source>
</evidence>
<reference evidence="7" key="1">
    <citation type="journal article" date="2019" name="Int. J. Syst. Evol. Microbiol.">
        <title>The Global Catalogue of Microorganisms (GCM) 10K type strain sequencing project: providing services to taxonomists for standard genome sequencing and annotation.</title>
        <authorList>
            <consortium name="The Broad Institute Genomics Platform"/>
            <consortium name="The Broad Institute Genome Sequencing Center for Infectious Disease"/>
            <person name="Wu L."/>
            <person name="Ma J."/>
        </authorList>
    </citation>
    <scope>NUCLEOTIDE SEQUENCE [LARGE SCALE GENOMIC DNA]</scope>
    <source>
        <strain evidence="7">CCM 8937</strain>
    </source>
</reference>
<dbReference type="PANTHER" id="PTHR11785:SF512">
    <property type="entry name" value="SOBREMESA, ISOFORM B"/>
    <property type="match status" value="1"/>
</dbReference>
<feature type="transmembrane region" description="Helical" evidence="5">
    <location>
        <begin position="230"/>
        <end position="252"/>
    </location>
</feature>
<accession>A0ABW4BPL7</accession>
<keyword evidence="4 5" id="KW-0472">Membrane</keyword>
<dbReference type="InterPro" id="IPR002293">
    <property type="entry name" value="AA/rel_permease1"/>
</dbReference>
<name>A0ABW4BPL7_9LACO</name>
<sequence>MGQPKVQLEKAMGLTSALATVMGTVIGGGVFFKISILAQQTRSASVLLTVWVIAGFLTIAGGLCLAEIATSIPKAGGAVNYIEAAYGKMPSFLLGWAQILIYYPANIAALSIIFATQFVSLLGVSQSWIVPIAGVVALSITGLNLLGARLGSWVQNLTLFIKLIPIALIIIFGLTSPHGQTVALWPFQPGHGVSWFTALNGGLLATMFAYDGWISVGNMAGEMKNPRRHLPIAIVGGLGLTTLVYALINLAFLKTLPISQLATNPTAAAASAGVIFGQAGGRLVTIGILVSVYGAINGYTMTGMRVAYAMGVNNTIPLAQYFRKITRLTRVPIWGALFQLMVALLMMLLGNFNYLTDMLVFVMWVFNTMIFGAVFILRRRQPDLLRPYKVWGYPLVPLIAIAGGLFIVISTLMTQLSLALVGLGLTALGIPVYYWQQHQLARHK</sequence>
<evidence type="ECO:0000256" key="1">
    <source>
        <dbReference type="ARBA" id="ARBA00004141"/>
    </source>
</evidence>
<comment type="caution">
    <text evidence="6">The sequence shown here is derived from an EMBL/GenBank/DDBJ whole genome shotgun (WGS) entry which is preliminary data.</text>
</comment>
<keyword evidence="3 5" id="KW-1133">Transmembrane helix</keyword>
<proteinExistence type="predicted"/>
<dbReference type="Proteomes" id="UP001597191">
    <property type="component" value="Unassembled WGS sequence"/>
</dbReference>
<evidence type="ECO:0000256" key="2">
    <source>
        <dbReference type="ARBA" id="ARBA00022692"/>
    </source>
</evidence>
<evidence type="ECO:0000256" key="4">
    <source>
        <dbReference type="ARBA" id="ARBA00023136"/>
    </source>
</evidence>
<feature type="transmembrane region" description="Helical" evidence="5">
    <location>
        <begin position="99"/>
        <end position="122"/>
    </location>
</feature>
<evidence type="ECO:0000256" key="3">
    <source>
        <dbReference type="ARBA" id="ARBA00022989"/>
    </source>
</evidence>
<protein>
    <submittedName>
        <fullName evidence="6">APC family permease</fullName>
    </submittedName>
</protein>
<gene>
    <name evidence="6" type="ORF">ACFQ4R_06080</name>
</gene>
<keyword evidence="7" id="KW-1185">Reference proteome</keyword>
<organism evidence="6 7">
    <name type="scientific">Lapidilactobacillus gannanensis</name>
    <dbReference type="NCBI Taxonomy" id="2486002"/>
    <lineage>
        <taxon>Bacteria</taxon>
        <taxon>Bacillati</taxon>
        <taxon>Bacillota</taxon>
        <taxon>Bacilli</taxon>
        <taxon>Lactobacillales</taxon>
        <taxon>Lactobacillaceae</taxon>
        <taxon>Lapidilactobacillus</taxon>
    </lineage>
</organism>
<feature type="transmembrane region" description="Helical" evidence="5">
    <location>
        <begin position="416"/>
        <end position="435"/>
    </location>
</feature>
<comment type="subcellular location">
    <subcellularLocation>
        <location evidence="1">Membrane</location>
        <topology evidence="1">Multi-pass membrane protein</topology>
    </subcellularLocation>
</comment>
<keyword evidence="2 5" id="KW-0812">Transmembrane</keyword>
<dbReference type="EMBL" id="JBHTOH010000036">
    <property type="protein sequence ID" value="MFD1411168.1"/>
    <property type="molecule type" value="Genomic_DNA"/>
</dbReference>
<dbReference type="InterPro" id="IPR050598">
    <property type="entry name" value="AminoAcid_Transporter"/>
</dbReference>
<evidence type="ECO:0000313" key="6">
    <source>
        <dbReference type="EMBL" id="MFD1411168.1"/>
    </source>
</evidence>
<feature type="transmembrane region" description="Helical" evidence="5">
    <location>
        <begin position="192"/>
        <end position="210"/>
    </location>
</feature>
<dbReference type="Gene3D" id="1.20.1740.10">
    <property type="entry name" value="Amino acid/polyamine transporter I"/>
    <property type="match status" value="1"/>
</dbReference>
<feature type="transmembrane region" description="Helical" evidence="5">
    <location>
        <begin position="390"/>
        <end position="410"/>
    </location>
</feature>
<dbReference type="RefSeq" id="WP_125649429.1">
    <property type="nucleotide sequence ID" value="NZ_JBHTOH010000036.1"/>
</dbReference>
<feature type="transmembrane region" description="Helical" evidence="5">
    <location>
        <begin position="358"/>
        <end position="378"/>
    </location>
</feature>
<dbReference type="PIRSF" id="PIRSF006060">
    <property type="entry name" value="AA_transporter"/>
    <property type="match status" value="1"/>
</dbReference>
<feature type="transmembrane region" description="Helical" evidence="5">
    <location>
        <begin position="12"/>
        <end position="32"/>
    </location>
</feature>
<feature type="transmembrane region" description="Helical" evidence="5">
    <location>
        <begin position="272"/>
        <end position="296"/>
    </location>
</feature>
<feature type="transmembrane region" description="Helical" evidence="5">
    <location>
        <begin position="44"/>
        <end position="66"/>
    </location>
</feature>
<feature type="transmembrane region" description="Helical" evidence="5">
    <location>
        <begin position="159"/>
        <end position="180"/>
    </location>
</feature>
<dbReference type="Pfam" id="PF13520">
    <property type="entry name" value="AA_permease_2"/>
    <property type="match status" value="1"/>
</dbReference>
<feature type="transmembrane region" description="Helical" evidence="5">
    <location>
        <begin position="128"/>
        <end position="147"/>
    </location>
</feature>
<evidence type="ECO:0000313" key="7">
    <source>
        <dbReference type="Proteomes" id="UP001597191"/>
    </source>
</evidence>